<dbReference type="Gene3D" id="3.50.50.60">
    <property type="entry name" value="FAD/NAD(P)-binding domain"/>
    <property type="match status" value="2"/>
</dbReference>
<evidence type="ECO:0000256" key="1">
    <source>
        <dbReference type="ARBA" id="ARBA00010790"/>
    </source>
</evidence>
<dbReference type="EMBL" id="JARRAG010000002">
    <property type="protein sequence ID" value="MDG3004696.1"/>
    <property type="molecule type" value="Genomic_DNA"/>
</dbReference>
<dbReference type="InterPro" id="IPR007867">
    <property type="entry name" value="GMC_OxRtase_C"/>
</dbReference>
<dbReference type="Pfam" id="PF00732">
    <property type="entry name" value="GMC_oxred_N"/>
    <property type="match status" value="1"/>
</dbReference>
<dbReference type="PANTHER" id="PTHR46056">
    <property type="entry name" value="LONG-CHAIN-ALCOHOL OXIDASE"/>
    <property type="match status" value="1"/>
</dbReference>
<evidence type="ECO:0000313" key="7">
    <source>
        <dbReference type="Proteomes" id="UP001216907"/>
    </source>
</evidence>
<keyword evidence="4" id="KW-0560">Oxidoreductase</keyword>
<reference evidence="6 7" key="1">
    <citation type="submission" date="2023-03" db="EMBL/GenBank/DDBJ databases">
        <title>Paludisphaera mucosa sp. nov. a novel planctomycete from northern fen.</title>
        <authorList>
            <person name="Ivanova A."/>
        </authorList>
    </citation>
    <scope>NUCLEOTIDE SEQUENCE [LARGE SCALE GENOMIC DNA]</scope>
    <source>
        <strain evidence="6 7">Pla2</strain>
    </source>
</reference>
<dbReference type="InterPro" id="IPR036188">
    <property type="entry name" value="FAD/NAD-bd_sf"/>
</dbReference>
<evidence type="ECO:0000259" key="5">
    <source>
        <dbReference type="PROSITE" id="PS51379"/>
    </source>
</evidence>
<keyword evidence="2" id="KW-0285">Flavoprotein</keyword>
<dbReference type="PANTHER" id="PTHR46056:SF12">
    <property type="entry name" value="LONG-CHAIN-ALCOHOL OXIDASE"/>
    <property type="match status" value="1"/>
</dbReference>
<dbReference type="RefSeq" id="WP_277861050.1">
    <property type="nucleotide sequence ID" value="NZ_JARRAG010000002.1"/>
</dbReference>
<proteinExistence type="inferred from homology"/>
<evidence type="ECO:0000313" key="6">
    <source>
        <dbReference type="EMBL" id="MDG3004696.1"/>
    </source>
</evidence>
<keyword evidence="3" id="KW-0274">FAD</keyword>
<comment type="caution">
    <text evidence="6">The sequence shown here is derived from an EMBL/GenBank/DDBJ whole genome shotgun (WGS) entry which is preliminary data.</text>
</comment>
<dbReference type="Proteomes" id="UP001216907">
    <property type="component" value="Unassembled WGS sequence"/>
</dbReference>
<sequence>MQYDFDVIVVGGGAGGGAFAYACARAGKSVLLLERGDRRFAGAGAQDEKATLMDKGPFDDREVDVNGTPRRLYMGGILGGGTSVYGGALLRPSDQDFQPGRYYGRRIPRAIWDWPISYGDLEPYYDEAERLYGVAGCADDDFGPLGKPAGGFGGEPLPLHPLNERIVAANRRRGLRPFRLPLAIDGSRCLRCGVCAGYVCPTGARGSSVALLESAVARGHSLQVRTQVEAERLVKEPGTGSTLLAVIDRTTGRRLHYRARRYALAAGAIGSPLLLERSGAVHPLIGRNYMLHIAAIVAGVFPQATDAGSSFVKQLGFTDYYFGTKRHRHKMGIVQSLPVPGPLMTAKVAPFLPAPVRQFLRERVLPMAGMIEDLPDPANRVTLGPDGGLRLTHRYSRYDRMRRRRMAPAVARILKRAGAVYCISRGYSAHDHVAHQCGTLRFGADPAHAVLDPDCRMHSDPSVFVVDGSFMPTSLGVGPGLTIMANALRVAAKVTAEL</sequence>
<dbReference type="Pfam" id="PF05199">
    <property type="entry name" value="GMC_oxred_C"/>
    <property type="match status" value="1"/>
</dbReference>
<accession>A0ABT6FAS8</accession>
<protein>
    <submittedName>
        <fullName evidence="6">GMC family oxidoreductase</fullName>
    </submittedName>
</protein>
<dbReference type="InterPro" id="IPR000172">
    <property type="entry name" value="GMC_OxRdtase_N"/>
</dbReference>
<evidence type="ECO:0000256" key="4">
    <source>
        <dbReference type="ARBA" id="ARBA00023002"/>
    </source>
</evidence>
<organism evidence="6 7">
    <name type="scientific">Paludisphaera mucosa</name>
    <dbReference type="NCBI Taxonomy" id="3030827"/>
    <lineage>
        <taxon>Bacteria</taxon>
        <taxon>Pseudomonadati</taxon>
        <taxon>Planctomycetota</taxon>
        <taxon>Planctomycetia</taxon>
        <taxon>Isosphaerales</taxon>
        <taxon>Isosphaeraceae</taxon>
        <taxon>Paludisphaera</taxon>
    </lineage>
</organism>
<feature type="domain" description="4Fe-4S ferredoxin-type" evidence="5">
    <location>
        <begin position="180"/>
        <end position="210"/>
    </location>
</feature>
<dbReference type="SUPFAM" id="SSF51905">
    <property type="entry name" value="FAD/NAD(P)-binding domain"/>
    <property type="match status" value="1"/>
</dbReference>
<gene>
    <name evidence="6" type="ORF">PZE19_12985</name>
</gene>
<evidence type="ECO:0000256" key="3">
    <source>
        <dbReference type="ARBA" id="ARBA00022827"/>
    </source>
</evidence>
<dbReference type="InterPro" id="IPR017896">
    <property type="entry name" value="4Fe4S_Fe-S-bd"/>
</dbReference>
<evidence type="ECO:0000256" key="2">
    <source>
        <dbReference type="ARBA" id="ARBA00022630"/>
    </source>
</evidence>
<name>A0ABT6FAS8_9BACT</name>
<keyword evidence="7" id="KW-1185">Reference proteome</keyword>
<comment type="similarity">
    <text evidence="1">Belongs to the GMC oxidoreductase family.</text>
</comment>
<dbReference type="PROSITE" id="PS51379">
    <property type="entry name" value="4FE4S_FER_2"/>
    <property type="match status" value="1"/>
</dbReference>